<evidence type="ECO:0000313" key="1">
    <source>
        <dbReference type="Proteomes" id="UP000887564"/>
    </source>
</evidence>
<reference evidence="2" key="1">
    <citation type="submission" date="2022-11" db="UniProtKB">
        <authorList>
            <consortium name="WormBaseParasite"/>
        </authorList>
    </citation>
    <scope>IDENTIFICATION</scope>
</reference>
<dbReference type="AlphaFoldDB" id="A0A914RIE4"/>
<keyword evidence="1" id="KW-1185">Reference proteome</keyword>
<accession>A0A914RIE4</accession>
<evidence type="ECO:0000313" key="2">
    <source>
        <dbReference type="WBParaSite" id="PEQ_0000151701-mRNA-1"/>
    </source>
</evidence>
<dbReference type="Gene3D" id="1.25.40.180">
    <property type="match status" value="1"/>
</dbReference>
<organism evidence="1 2">
    <name type="scientific">Parascaris equorum</name>
    <name type="common">Equine roundworm</name>
    <dbReference type="NCBI Taxonomy" id="6256"/>
    <lineage>
        <taxon>Eukaryota</taxon>
        <taxon>Metazoa</taxon>
        <taxon>Ecdysozoa</taxon>
        <taxon>Nematoda</taxon>
        <taxon>Chromadorea</taxon>
        <taxon>Rhabditida</taxon>
        <taxon>Spirurina</taxon>
        <taxon>Ascaridomorpha</taxon>
        <taxon>Ascaridoidea</taxon>
        <taxon>Ascarididae</taxon>
        <taxon>Parascaris</taxon>
    </lineage>
</organism>
<protein>
    <submittedName>
        <fullName evidence="2">Vesicle transport protein USE1</fullName>
    </submittedName>
</protein>
<name>A0A914RIE4_PAREQ</name>
<dbReference type="WBParaSite" id="PEQ_0000151701-mRNA-1">
    <property type="protein sequence ID" value="PEQ_0000151701-mRNA-1"/>
    <property type="gene ID" value="PEQ_0000151701"/>
</dbReference>
<dbReference type="Proteomes" id="UP000887564">
    <property type="component" value="Unplaced"/>
</dbReference>
<sequence>MSEHVKAYLNEVESRARAQLGDRELLRSSSPLGEDQLRKMDSTLKRTTAFMKKLKNISAAQEAAISSDLEKVLSFESFSTSHLCTSAELSVTVLHSLPFIYTPVIWHHLQSRHVALKNWSAIFM</sequence>
<proteinExistence type="predicted"/>